<dbReference type="InterPro" id="IPR051323">
    <property type="entry name" value="AtsK-like"/>
</dbReference>
<feature type="domain" description="TauD/TfdA-like" evidence="6">
    <location>
        <begin position="50"/>
        <end position="314"/>
    </location>
</feature>
<keyword evidence="8" id="KW-1185">Reference proteome</keyword>
<dbReference type="InterPro" id="IPR003819">
    <property type="entry name" value="TauD/TfdA-like"/>
</dbReference>
<keyword evidence="5" id="KW-0408">Iron</keyword>
<keyword evidence="4" id="KW-0560">Oxidoreductase</keyword>
<evidence type="ECO:0000256" key="5">
    <source>
        <dbReference type="ARBA" id="ARBA00023004"/>
    </source>
</evidence>
<dbReference type="InterPro" id="IPR042098">
    <property type="entry name" value="TauD-like_sf"/>
</dbReference>
<dbReference type="Gene3D" id="3.60.130.10">
    <property type="entry name" value="Clavaminate synthase-like"/>
    <property type="match status" value="1"/>
</dbReference>
<dbReference type="PANTHER" id="PTHR30468">
    <property type="entry name" value="ALPHA-KETOGLUTARATE-DEPENDENT SULFONATE DIOXYGENASE"/>
    <property type="match status" value="1"/>
</dbReference>
<dbReference type="Pfam" id="PF02668">
    <property type="entry name" value="TauD"/>
    <property type="match status" value="1"/>
</dbReference>
<dbReference type="EMBL" id="JASJQH010007063">
    <property type="protein sequence ID" value="KAK9719085.1"/>
    <property type="molecule type" value="Genomic_DNA"/>
</dbReference>
<name>A0ABR2W3Q1_9FUNG</name>
<evidence type="ECO:0000256" key="1">
    <source>
        <dbReference type="ARBA" id="ARBA00005896"/>
    </source>
</evidence>
<protein>
    <recommendedName>
        <fullName evidence="6">TauD/TfdA-like domain-containing protein</fullName>
    </recommendedName>
</protein>
<sequence length="345" mass="38301">MTITSELTSTQQPIVEVKSIAKGANSQYFNGSNADPEFRALLNGDTKRVDLTPSIGTELVGIQIADLNDTQLNEVALLVAERGVVFFRDQELSRDQQLDFGRKFGPLHIHPVARGPEGYPEIIRPSGGAKGLPKELNKTRADTWHTDVSFDVVSPSFSILQLLKVPPTGGDTIWANGYSLYDELSPVLQNFLDTLTGIHSGEGFVQLSKIIGVPPLYEIPVATEHPVVRTHPITNQKSLYVNPGFTKSIKNLTAVESDTLLTFLFNHIKTTHKAQVRWTWTANTVAIWDNRSTLHVAVSDYEHEEAGSRYGERVTVIGAERPYFDPINSITEKEVKAKRRNEQAN</sequence>
<comment type="caution">
    <text evidence="7">The sequence shown here is derived from an EMBL/GenBank/DDBJ whole genome shotgun (WGS) entry which is preliminary data.</text>
</comment>
<organism evidence="7 8">
    <name type="scientific">Basidiobolus ranarum</name>
    <dbReference type="NCBI Taxonomy" id="34480"/>
    <lineage>
        <taxon>Eukaryota</taxon>
        <taxon>Fungi</taxon>
        <taxon>Fungi incertae sedis</taxon>
        <taxon>Zoopagomycota</taxon>
        <taxon>Entomophthoromycotina</taxon>
        <taxon>Basidiobolomycetes</taxon>
        <taxon>Basidiobolales</taxon>
        <taxon>Basidiobolaceae</taxon>
        <taxon>Basidiobolus</taxon>
    </lineage>
</organism>
<accession>A0ABR2W3Q1</accession>
<gene>
    <name evidence="7" type="ORF">K7432_005034</name>
</gene>
<evidence type="ECO:0000259" key="6">
    <source>
        <dbReference type="Pfam" id="PF02668"/>
    </source>
</evidence>
<dbReference type="Proteomes" id="UP001479436">
    <property type="component" value="Unassembled WGS sequence"/>
</dbReference>
<proteinExistence type="inferred from homology"/>
<evidence type="ECO:0000256" key="2">
    <source>
        <dbReference type="ARBA" id="ARBA00022723"/>
    </source>
</evidence>
<reference evidence="7 8" key="1">
    <citation type="submission" date="2023-04" db="EMBL/GenBank/DDBJ databases">
        <title>Genome of Basidiobolus ranarum AG-B5.</title>
        <authorList>
            <person name="Stajich J.E."/>
            <person name="Carter-House D."/>
            <person name="Gryganskyi A."/>
        </authorList>
    </citation>
    <scope>NUCLEOTIDE SEQUENCE [LARGE SCALE GENOMIC DNA]</scope>
    <source>
        <strain evidence="7 8">AG-B5</strain>
    </source>
</reference>
<comment type="similarity">
    <text evidence="1">Belongs to the TfdA dioxygenase family.</text>
</comment>
<evidence type="ECO:0000313" key="7">
    <source>
        <dbReference type="EMBL" id="KAK9719085.1"/>
    </source>
</evidence>
<keyword evidence="2" id="KW-0479">Metal-binding</keyword>
<evidence type="ECO:0000313" key="8">
    <source>
        <dbReference type="Proteomes" id="UP001479436"/>
    </source>
</evidence>
<dbReference type="SUPFAM" id="SSF51197">
    <property type="entry name" value="Clavaminate synthase-like"/>
    <property type="match status" value="1"/>
</dbReference>
<evidence type="ECO:0000256" key="4">
    <source>
        <dbReference type="ARBA" id="ARBA00023002"/>
    </source>
</evidence>
<keyword evidence="3" id="KW-0223">Dioxygenase</keyword>
<evidence type="ECO:0000256" key="3">
    <source>
        <dbReference type="ARBA" id="ARBA00022964"/>
    </source>
</evidence>
<dbReference type="PANTHER" id="PTHR30468:SF10">
    <property type="entry name" value="TAUD_TFDA-LIKE DOMAIN-CONTAINING PROTEIN"/>
    <property type="match status" value="1"/>
</dbReference>